<dbReference type="GO" id="GO:0005524">
    <property type="term" value="F:ATP binding"/>
    <property type="evidence" value="ECO:0007669"/>
    <property type="project" value="UniProtKB-KW"/>
</dbReference>
<keyword evidence="4" id="KW-0762">Sugar transport</keyword>
<dbReference type="Proteomes" id="UP000016646">
    <property type="component" value="Unassembled WGS sequence"/>
</dbReference>
<dbReference type="AlphaFoldDB" id="U1FNA9"/>
<name>U1FNA9_TRESO</name>
<keyword evidence="7 11" id="KW-0067">ATP-binding</keyword>
<comment type="subcellular location">
    <subcellularLocation>
        <location evidence="1">Cell membrane</location>
        <topology evidence="1">Peripheral membrane protein</topology>
    </subcellularLocation>
</comment>
<keyword evidence="11" id="KW-0378">Hydrolase</keyword>
<evidence type="ECO:0000256" key="7">
    <source>
        <dbReference type="ARBA" id="ARBA00022840"/>
    </source>
</evidence>
<evidence type="ECO:0000313" key="13">
    <source>
        <dbReference type="Proteomes" id="UP000016412"/>
    </source>
</evidence>
<dbReference type="Gene3D" id="3.40.50.300">
    <property type="entry name" value="P-loop containing nucleotide triphosphate hydrolases"/>
    <property type="match status" value="2"/>
</dbReference>
<dbReference type="InterPro" id="IPR027417">
    <property type="entry name" value="P-loop_NTPase"/>
</dbReference>
<keyword evidence="2" id="KW-0813">Transport</keyword>
<accession>U1FNA9</accession>
<evidence type="ECO:0000256" key="8">
    <source>
        <dbReference type="ARBA" id="ARBA00022967"/>
    </source>
</evidence>
<sequence length="499" mass="54615">MHIVMQGIKKHFGNALVLDNAEFSLMPGEVHALMGENGAGKSTLMKILTGVHLKDAGVLYIDGKEVSFANPKEAEKAGISFVYQELNTFPDMNIEENIFLGREVFGKFGVLDKKAMRRQTQRVLDTLGVELNPLTPLALLSVGQRQIVEIAKALLGNAKVIILDEPTAALTETEVEKLFSVIRILKDKGVAFVYISHRMDEIFKICDRITVMRDGAYAGTVPAEGTTPDALIRMMIGRPLGNLFQKKDIPLGKTRLAVRSLSKKDMFSDISFEVRAGEIFGIAGLMGAGRSEIMKTIFGSYRADGGRIFVDGKEVPLKNHSPAKAIELGMAFITEDRKDEGLMLDNSITCNLDLPNFSSITDMRIFLNRKKEAQLSEESIRNFGIKCTGGEHICGNLSGGNQQKVVFAQWLHTEPRILLLDEPTRGVDVGAKQEIYSIITKLAEGGAAVVMVSSELPEVLGMSDRILVIHDGKAAGLLERRDATQDKIMTLATGGALHD</sequence>
<dbReference type="SUPFAM" id="SSF52540">
    <property type="entry name" value="P-loop containing nucleoside triphosphate hydrolases"/>
    <property type="match status" value="2"/>
</dbReference>
<dbReference type="GO" id="GO:0016887">
    <property type="term" value="F:ATP hydrolysis activity"/>
    <property type="evidence" value="ECO:0007669"/>
    <property type="project" value="InterPro"/>
</dbReference>
<dbReference type="InterPro" id="IPR003593">
    <property type="entry name" value="AAA+_ATPase"/>
</dbReference>
<dbReference type="SMART" id="SM00382">
    <property type="entry name" value="AAA"/>
    <property type="match status" value="2"/>
</dbReference>
<dbReference type="Proteomes" id="UP000016412">
    <property type="component" value="Unassembled WGS sequence"/>
</dbReference>
<dbReference type="PROSITE" id="PS50893">
    <property type="entry name" value="ABC_TRANSPORTER_2"/>
    <property type="match status" value="2"/>
</dbReference>
<keyword evidence="8" id="KW-1278">Translocase</keyword>
<dbReference type="PATRIC" id="fig|1125725.3.peg.1059"/>
<organism evidence="11 13">
    <name type="scientific">Treponema socranskii subsp. socranskii VPI DR56BR1116 = ATCC 35536</name>
    <dbReference type="NCBI Taxonomy" id="1125725"/>
    <lineage>
        <taxon>Bacteria</taxon>
        <taxon>Pseudomonadati</taxon>
        <taxon>Spirochaetota</taxon>
        <taxon>Spirochaetia</taxon>
        <taxon>Spirochaetales</taxon>
        <taxon>Treponemataceae</taxon>
        <taxon>Treponema</taxon>
    </lineage>
</organism>
<dbReference type="InterPro" id="IPR017871">
    <property type="entry name" value="ABC_transporter-like_CS"/>
</dbReference>
<reference evidence="13 14" key="1">
    <citation type="submission" date="2013-08" db="EMBL/GenBank/DDBJ databases">
        <authorList>
            <person name="Durkin A.S."/>
            <person name="Haft D.R."/>
            <person name="McCorrison J."/>
            <person name="Torralba M."/>
            <person name="Gillis M."/>
            <person name="Haft D.H."/>
            <person name="Methe B."/>
            <person name="Sutton G."/>
            <person name="Nelson K.E."/>
        </authorList>
    </citation>
    <scope>NUCLEOTIDE SEQUENCE [LARGE SCALE GENOMIC DNA]</scope>
    <source>
        <strain evidence="12 14">ATCC 35536</strain>
        <strain evidence="11 13">VPI DR56BR1116</strain>
    </source>
</reference>
<dbReference type="Pfam" id="PF00005">
    <property type="entry name" value="ABC_tran"/>
    <property type="match status" value="2"/>
</dbReference>
<evidence type="ECO:0000256" key="9">
    <source>
        <dbReference type="ARBA" id="ARBA00023136"/>
    </source>
</evidence>
<dbReference type="OrthoDB" id="304830at2"/>
<evidence type="ECO:0000313" key="12">
    <source>
        <dbReference type="EMBL" id="ERJ98187.1"/>
    </source>
</evidence>
<evidence type="ECO:0000256" key="3">
    <source>
        <dbReference type="ARBA" id="ARBA00022475"/>
    </source>
</evidence>
<evidence type="ECO:0000256" key="5">
    <source>
        <dbReference type="ARBA" id="ARBA00022737"/>
    </source>
</evidence>
<dbReference type="EMBL" id="AUZJ01000020">
    <property type="protein sequence ID" value="ERF60981.1"/>
    <property type="molecule type" value="Genomic_DNA"/>
</dbReference>
<proteinExistence type="predicted"/>
<dbReference type="PROSITE" id="PS00211">
    <property type="entry name" value="ABC_TRANSPORTER_1"/>
    <property type="match status" value="1"/>
</dbReference>
<dbReference type="eggNOG" id="COG1129">
    <property type="taxonomic scope" value="Bacteria"/>
</dbReference>
<dbReference type="CDD" id="cd03216">
    <property type="entry name" value="ABC_Carb_Monos_I"/>
    <property type="match status" value="1"/>
</dbReference>
<dbReference type="FunFam" id="3.40.50.300:FF:000127">
    <property type="entry name" value="Ribose import ATP-binding protein RbsA"/>
    <property type="match status" value="1"/>
</dbReference>
<feature type="domain" description="ABC transporter" evidence="10">
    <location>
        <begin position="3"/>
        <end position="239"/>
    </location>
</feature>
<dbReference type="RefSeq" id="WP_021330042.1">
    <property type="nucleotide sequence ID" value="NZ_AUZJ01000020.1"/>
</dbReference>
<dbReference type="EC" id="3.6.3.17" evidence="11"/>
<dbReference type="EMBL" id="AVQI01000082">
    <property type="protein sequence ID" value="ERJ98187.1"/>
    <property type="molecule type" value="Genomic_DNA"/>
</dbReference>
<evidence type="ECO:0000256" key="6">
    <source>
        <dbReference type="ARBA" id="ARBA00022741"/>
    </source>
</evidence>
<evidence type="ECO:0000256" key="2">
    <source>
        <dbReference type="ARBA" id="ARBA00022448"/>
    </source>
</evidence>
<keyword evidence="6" id="KW-0547">Nucleotide-binding</keyword>
<dbReference type="STRING" id="1125725.HMPREF1325_1285"/>
<keyword evidence="3" id="KW-1003">Cell membrane</keyword>
<dbReference type="InterPro" id="IPR050107">
    <property type="entry name" value="ABC_carbohydrate_import_ATPase"/>
</dbReference>
<protein>
    <submittedName>
        <fullName evidence="11">Ribose transport, ATP-binding protein RbsA</fullName>
        <ecNumber evidence="11">3.6.3.17</ecNumber>
    </submittedName>
</protein>
<keyword evidence="14" id="KW-1185">Reference proteome</keyword>
<dbReference type="PANTHER" id="PTHR43790:SF3">
    <property type="entry name" value="D-ALLOSE IMPORT ATP-BINDING PROTEIN ALSA-RELATED"/>
    <property type="match status" value="1"/>
</dbReference>
<evidence type="ECO:0000256" key="4">
    <source>
        <dbReference type="ARBA" id="ARBA00022597"/>
    </source>
</evidence>
<dbReference type="PANTHER" id="PTHR43790">
    <property type="entry name" value="CARBOHYDRATE TRANSPORT ATP-BINDING PROTEIN MG119-RELATED"/>
    <property type="match status" value="1"/>
</dbReference>
<evidence type="ECO:0000256" key="1">
    <source>
        <dbReference type="ARBA" id="ARBA00004202"/>
    </source>
</evidence>
<comment type="caution">
    <text evidence="11">The sequence shown here is derived from an EMBL/GenBank/DDBJ whole genome shotgun (WGS) entry which is preliminary data.</text>
</comment>
<dbReference type="GO" id="GO:0005886">
    <property type="term" value="C:plasma membrane"/>
    <property type="evidence" value="ECO:0007669"/>
    <property type="project" value="UniProtKB-SubCell"/>
</dbReference>
<evidence type="ECO:0000313" key="14">
    <source>
        <dbReference type="Proteomes" id="UP000016646"/>
    </source>
</evidence>
<dbReference type="CDD" id="cd03215">
    <property type="entry name" value="ABC_Carb_Monos_II"/>
    <property type="match status" value="1"/>
</dbReference>
<feature type="domain" description="ABC transporter" evidence="10">
    <location>
        <begin position="244"/>
        <end position="496"/>
    </location>
</feature>
<evidence type="ECO:0000313" key="11">
    <source>
        <dbReference type="EMBL" id="ERF60981.1"/>
    </source>
</evidence>
<keyword evidence="5" id="KW-0677">Repeat</keyword>
<keyword evidence="9" id="KW-0472">Membrane</keyword>
<evidence type="ECO:0000259" key="10">
    <source>
        <dbReference type="PROSITE" id="PS50893"/>
    </source>
</evidence>
<gene>
    <name evidence="11" type="primary">rbsA</name>
    <name evidence="12" type="ORF">HMPREF0860_1818</name>
    <name evidence="11" type="ORF">HMPREF1325_1285</name>
</gene>
<dbReference type="InterPro" id="IPR003439">
    <property type="entry name" value="ABC_transporter-like_ATP-bd"/>
</dbReference>